<proteinExistence type="predicted"/>
<keyword evidence="2" id="KW-1185">Reference proteome</keyword>
<reference evidence="2" key="1">
    <citation type="journal article" date="2023" name="Front. Plant Sci.">
        <title>Chromosomal-level genome assembly of Melastoma candidum provides insights into trichome evolution.</title>
        <authorList>
            <person name="Zhong Y."/>
            <person name="Wu W."/>
            <person name="Sun C."/>
            <person name="Zou P."/>
            <person name="Liu Y."/>
            <person name="Dai S."/>
            <person name="Zhou R."/>
        </authorList>
    </citation>
    <scope>NUCLEOTIDE SEQUENCE [LARGE SCALE GENOMIC DNA]</scope>
</reference>
<dbReference type="EMBL" id="CM042883">
    <property type="protein sequence ID" value="KAI4375999.1"/>
    <property type="molecule type" value="Genomic_DNA"/>
</dbReference>
<evidence type="ECO:0000313" key="1">
    <source>
        <dbReference type="EMBL" id="KAI4375999.1"/>
    </source>
</evidence>
<protein>
    <submittedName>
        <fullName evidence="1">Uncharacterized protein</fullName>
    </submittedName>
</protein>
<dbReference type="Proteomes" id="UP001057402">
    <property type="component" value="Chromosome 4"/>
</dbReference>
<gene>
    <name evidence="1" type="ORF">MLD38_013801</name>
</gene>
<evidence type="ECO:0000313" key="2">
    <source>
        <dbReference type="Proteomes" id="UP001057402"/>
    </source>
</evidence>
<comment type="caution">
    <text evidence="1">The sequence shown here is derived from an EMBL/GenBank/DDBJ whole genome shotgun (WGS) entry which is preliminary data.</text>
</comment>
<sequence length="327" mass="35673">MKTVSARIVSSKPISLSRAAKFLSNFVECDNGASRAISTYLRHSYDAFNELSEFHKKLKSSCSDRKSNRSYASSGISNFQIEHSSLSAQSSEGGKRKGKNRKDEADIGVNRSESVPRNSHGGDSENGFVENLANSVEDNSEAVTDNKKRKKKHAQKDRDDESAENGGNAREKDAEGVSKSLGEGVGDDSSEMSIEKKGMNKKKKEIKGGEEDDVGMRPNDAGKKEASEEKYEGNVSTELEKEAAVELPESGTKKRKRKKKGDGGRYSLPWNGVSKGEGEVSEAKSGSEDGKNEKRKKRKIEEAAVCSEVVNGSTGHRNKKAKIRMAD</sequence>
<accession>A0ACB9RAT4</accession>
<organism evidence="1 2">
    <name type="scientific">Melastoma candidum</name>
    <dbReference type="NCBI Taxonomy" id="119954"/>
    <lineage>
        <taxon>Eukaryota</taxon>
        <taxon>Viridiplantae</taxon>
        <taxon>Streptophyta</taxon>
        <taxon>Embryophyta</taxon>
        <taxon>Tracheophyta</taxon>
        <taxon>Spermatophyta</taxon>
        <taxon>Magnoliopsida</taxon>
        <taxon>eudicotyledons</taxon>
        <taxon>Gunneridae</taxon>
        <taxon>Pentapetalae</taxon>
        <taxon>rosids</taxon>
        <taxon>malvids</taxon>
        <taxon>Myrtales</taxon>
        <taxon>Melastomataceae</taxon>
        <taxon>Melastomatoideae</taxon>
        <taxon>Melastomateae</taxon>
        <taxon>Melastoma</taxon>
    </lineage>
</organism>
<name>A0ACB9RAT4_9MYRT</name>